<gene>
    <name evidence="5" type="ORF">BDZ90DRAFT_210763</name>
</gene>
<evidence type="ECO:0000313" key="5">
    <source>
        <dbReference type="EMBL" id="PWN26405.1"/>
    </source>
</evidence>
<dbReference type="EMBL" id="KZ819671">
    <property type="protein sequence ID" value="PWN26405.1"/>
    <property type="molecule type" value="Genomic_DNA"/>
</dbReference>
<protein>
    <submittedName>
        <fullName evidence="5">RNA-binding domain-containing protein</fullName>
    </submittedName>
</protein>
<dbReference type="SMART" id="SM00360">
    <property type="entry name" value="RRM"/>
    <property type="match status" value="1"/>
</dbReference>
<dbReference type="InterPro" id="IPR050825">
    <property type="entry name" value="RBM42_RBP45_47-like"/>
</dbReference>
<dbReference type="PROSITE" id="PS50102">
    <property type="entry name" value="RRM"/>
    <property type="match status" value="2"/>
</dbReference>
<dbReference type="Pfam" id="PF00076">
    <property type="entry name" value="RRM_1"/>
    <property type="match status" value="2"/>
</dbReference>
<dbReference type="GO" id="GO:0005829">
    <property type="term" value="C:cytosol"/>
    <property type="evidence" value="ECO:0007669"/>
    <property type="project" value="TreeGrafter"/>
</dbReference>
<dbReference type="GeneID" id="37025907"/>
<keyword evidence="2 3" id="KW-0694">RNA-binding</keyword>
<feature type="non-terminal residue" evidence="5">
    <location>
        <position position="156"/>
    </location>
</feature>
<feature type="domain" description="RRM" evidence="4">
    <location>
        <begin position="69"/>
        <end position="141"/>
    </location>
</feature>
<dbReference type="Proteomes" id="UP000245884">
    <property type="component" value="Unassembled WGS sequence"/>
</dbReference>
<dbReference type="SUPFAM" id="SSF54928">
    <property type="entry name" value="RNA-binding domain, RBD"/>
    <property type="match status" value="1"/>
</dbReference>
<dbReference type="AlphaFoldDB" id="A0A316UTI5"/>
<keyword evidence="1" id="KW-0677">Repeat</keyword>
<organism evidence="5 6">
    <name type="scientific">Jaminaea rosea</name>
    <dbReference type="NCBI Taxonomy" id="1569628"/>
    <lineage>
        <taxon>Eukaryota</taxon>
        <taxon>Fungi</taxon>
        <taxon>Dikarya</taxon>
        <taxon>Basidiomycota</taxon>
        <taxon>Ustilaginomycotina</taxon>
        <taxon>Exobasidiomycetes</taxon>
        <taxon>Microstromatales</taxon>
        <taxon>Microstromatales incertae sedis</taxon>
        <taxon>Jaminaea</taxon>
    </lineage>
</organism>
<feature type="domain" description="RRM" evidence="4">
    <location>
        <begin position="1"/>
        <end position="44"/>
    </location>
</feature>
<reference evidence="5 6" key="1">
    <citation type="journal article" date="2018" name="Mol. Biol. Evol.">
        <title>Broad Genomic Sampling Reveals a Smut Pathogenic Ancestry of the Fungal Clade Ustilaginomycotina.</title>
        <authorList>
            <person name="Kijpornyongpan T."/>
            <person name="Mondo S.J."/>
            <person name="Barry K."/>
            <person name="Sandor L."/>
            <person name="Lee J."/>
            <person name="Lipzen A."/>
            <person name="Pangilinan J."/>
            <person name="LaButti K."/>
            <person name="Hainaut M."/>
            <person name="Henrissat B."/>
            <person name="Grigoriev I.V."/>
            <person name="Spatafora J.W."/>
            <person name="Aime M.C."/>
        </authorList>
    </citation>
    <scope>NUCLEOTIDE SEQUENCE [LARGE SCALE GENOMIC DNA]</scope>
    <source>
        <strain evidence="5 6">MCA 5214</strain>
    </source>
</reference>
<dbReference type="InterPro" id="IPR000504">
    <property type="entry name" value="RRM_dom"/>
</dbReference>
<sequence length="156" mass="17063">MLDTVTGRSMGFGFVRFTDEQDSQRALVEMQGVTITSRSGQGRPPSRLSNYTRHCTLPSPSSALDPNNTTVFVGGLSSLISEDTLKTFFAPFGAIAYVKIPPGKGCGFVSFLRKIDAERAIERMQGFPVGGCRIRLSWGRSQGEKSQHQAQVQMNN</sequence>
<dbReference type="RefSeq" id="XP_025361017.1">
    <property type="nucleotide sequence ID" value="XM_025504084.1"/>
</dbReference>
<dbReference type="PANTHER" id="PTHR47640">
    <property type="entry name" value="TRNA SELENOCYSTEINE 1-ASSOCIATED PROTEIN 1-RELATED-RELATED"/>
    <property type="match status" value="1"/>
</dbReference>
<dbReference type="Gene3D" id="3.30.70.330">
    <property type="match status" value="2"/>
</dbReference>
<evidence type="ECO:0000313" key="6">
    <source>
        <dbReference type="Proteomes" id="UP000245884"/>
    </source>
</evidence>
<evidence type="ECO:0000256" key="3">
    <source>
        <dbReference type="PROSITE-ProRule" id="PRU00176"/>
    </source>
</evidence>
<dbReference type="PANTHER" id="PTHR47640:SF10">
    <property type="entry name" value="TRNA SELENOCYSTEINE 1-ASSOCIATED PROTEIN 1-RELATED"/>
    <property type="match status" value="1"/>
</dbReference>
<accession>A0A316UTI5</accession>
<dbReference type="InterPro" id="IPR035979">
    <property type="entry name" value="RBD_domain_sf"/>
</dbReference>
<dbReference type="OrthoDB" id="446113at2759"/>
<dbReference type="InterPro" id="IPR012677">
    <property type="entry name" value="Nucleotide-bd_a/b_plait_sf"/>
</dbReference>
<evidence type="ECO:0000256" key="2">
    <source>
        <dbReference type="ARBA" id="ARBA00022884"/>
    </source>
</evidence>
<evidence type="ECO:0000259" key="4">
    <source>
        <dbReference type="PROSITE" id="PS50102"/>
    </source>
</evidence>
<dbReference type="STRING" id="1569628.A0A316UTI5"/>
<keyword evidence="6" id="KW-1185">Reference proteome</keyword>
<dbReference type="GO" id="GO:0003729">
    <property type="term" value="F:mRNA binding"/>
    <property type="evidence" value="ECO:0007669"/>
    <property type="project" value="InterPro"/>
</dbReference>
<proteinExistence type="predicted"/>
<evidence type="ECO:0000256" key="1">
    <source>
        <dbReference type="ARBA" id="ARBA00022737"/>
    </source>
</evidence>
<name>A0A316UTI5_9BASI</name>